<feature type="transmembrane region" description="Helical" evidence="1">
    <location>
        <begin position="209"/>
        <end position="234"/>
    </location>
</feature>
<comment type="caution">
    <text evidence="2">The sequence shown here is derived from an EMBL/GenBank/DDBJ whole genome shotgun (WGS) entry which is preliminary data.</text>
</comment>
<keyword evidence="1" id="KW-0812">Transmembrane</keyword>
<feature type="transmembrane region" description="Helical" evidence="1">
    <location>
        <begin position="95"/>
        <end position="113"/>
    </location>
</feature>
<proteinExistence type="predicted"/>
<evidence type="ECO:0000256" key="1">
    <source>
        <dbReference type="SAM" id="Phobius"/>
    </source>
</evidence>
<evidence type="ECO:0000313" key="3">
    <source>
        <dbReference type="Proteomes" id="UP001049176"/>
    </source>
</evidence>
<evidence type="ECO:0000313" key="2">
    <source>
        <dbReference type="EMBL" id="KAG7094239.1"/>
    </source>
</evidence>
<feature type="transmembrane region" description="Helical" evidence="1">
    <location>
        <begin position="122"/>
        <end position="140"/>
    </location>
</feature>
<feature type="transmembrane region" description="Helical" evidence="1">
    <location>
        <begin position="254"/>
        <end position="279"/>
    </location>
</feature>
<protein>
    <submittedName>
        <fullName evidence="2">Uncharacterized protein</fullName>
    </submittedName>
</protein>
<gene>
    <name evidence="2" type="ORF">E1B28_007844</name>
</gene>
<feature type="transmembrane region" description="Helical" evidence="1">
    <location>
        <begin position="299"/>
        <end position="320"/>
    </location>
</feature>
<dbReference type="OrthoDB" id="3039972at2759"/>
<sequence>MTRISIKRWWTLVSSASTRYFRVISLPDSCQPYINGSTISWAIASVSPVPASPSYIQALPRSIMNASSDPGGAVAPFISAEGILTQPIATLSVTFFLYGIYSAMFGLSIHVLFRRNSNDHKLYTGCAIALFTLATIYTSIETWGVSRQTFIGFHSATTGDYAPLVQYLKGDDRRSAWNAITAIVSNLMNSLAASMLIHRCYVIFDSNKFVIFPLSFVACVLNVIDFGCIIAMSSGFGGDSKPYNDHVVSKSLSIHHGVAIGIVVFQVLLTLITGGRIWWITRKARQLKEGPAAPIYNDVLAIMIESGLLYAATLLAMLVLKDALDPTRSGLLPLNFVVISTLVSGLAPTMVIARVAYGKSVDSVEQTLSAFRVAEVQTSQQRSIGTRRTTVDLQIRTQRDMSHNLHVEEPSVILTAVNKEV</sequence>
<keyword evidence="3" id="KW-1185">Reference proteome</keyword>
<accession>A0A9P7S2D9</accession>
<reference evidence="2" key="1">
    <citation type="journal article" date="2021" name="Genome Biol. Evol.">
        <title>The assembled and annotated genome of the fairy-ring fungus Marasmius oreades.</title>
        <authorList>
            <person name="Hiltunen M."/>
            <person name="Ament-Velasquez S.L."/>
            <person name="Johannesson H."/>
        </authorList>
    </citation>
    <scope>NUCLEOTIDE SEQUENCE</scope>
    <source>
        <strain evidence="2">03SP1</strain>
    </source>
</reference>
<dbReference type="Proteomes" id="UP001049176">
    <property type="component" value="Chromosome 4"/>
</dbReference>
<feature type="transmembrane region" description="Helical" evidence="1">
    <location>
        <begin position="176"/>
        <end position="197"/>
    </location>
</feature>
<dbReference type="GeneID" id="66076920"/>
<keyword evidence="1" id="KW-0472">Membrane</keyword>
<dbReference type="RefSeq" id="XP_043010709.1">
    <property type="nucleotide sequence ID" value="XM_043152623.1"/>
</dbReference>
<keyword evidence="1" id="KW-1133">Transmembrane helix</keyword>
<organism evidence="2 3">
    <name type="scientific">Marasmius oreades</name>
    <name type="common">fairy-ring Marasmius</name>
    <dbReference type="NCBI Taxonomy" id="181124"/>
    <lineage>
        <taxon>Eukaryota</taxon>
        <taxon>Fungi</taxon>
        <taxon>Dikarya</taxon>
        <taxon>Basidiomycota</taxon>
        <taxon>Agaricomycotina</taxon>
        <taxon>Agaricomycetes</taxon>
        <taxon>Agaricomycetidae</taxon>
        <taxon>Agaricales</taxon>
        <taxon>Marasmiineae</taxon>
        <taxon>Marasmiaceae</taxon>
        <taxon>Marasmius</taxon>
    </lineage>
</organism>
<name>A0A9P7S2D9_9AGAR</name>
<dbReference type="KEGG" id="more:E1B28_007844"/>
<feature type="transmembrane region" description="Helical" evidence="1">
    <location>
        <begin position="332"/>
        <end position="353"/>
    </location>
</feature>
<dbReference type="EMBL" id="CM032184">
    <property type="protein sequence ID" value="KAG7094239.1"/>
    <property type="molecule type" value="Genomic_DNA"/>
</dbReference>
<dbReference type="AlphaFoldDB" id="A0A9P7S2D9"/>